<reference evidence="2 3" key="1">
    <citation type="journal article" date="2020" name="Phytopathology">
        <title>Genome Sequence Resources of Colletotrichum truncatum, C. plurivorum, C. musicola, and C. sojae: Four Species Pathogenic to Soybean (Glycine max).</title>
        <authorList>
            <person name="Rogerio F."/>
            <person name="Boufleur T.R."/>
            <person name="Ciampi-Guillardi M."/>
            <person name="Sukno S.A."/>
            <person name="Thon M.R."/>
            <person name="Massola Junior N.S."/>
            <person name="Baroncelli R."/>
        </authorList>
    </citation>
    <scope>NUCLEOTIDE SEQUENCE [LARGE SCALE GENOMIC DNA]</scope>
    <source>
        <strain evidence="2 3">LFN0009</strain>
    </source>
</reference>
<comment type="caution">
    <text evidence="2">The sequence shown here is derived from an EMBL/GenBank/DDBJ whole genome shotgun (WGS) entry which is preliminary data.</text>
</comment>
<dbReference type="AlphaFoldDB" id="A0A8H6INU1"/>
<accession>A0A8H6INU1</accession>
<feature type="region of interest" description="Disordered" evidence="1">
    <location>
        <begin position="160"/>
        <end position="230"/>
    </location>
</feature>
<evidence type="ECO:0000313" key="2">
    <source>
        <dbReference type="EMBL" id="KAF6787881.1"/>
    </source>
</evidence>
<gene>
    <name evidence="2" type="ORF">CSOJ01_15142</name>
</gene>
<organism evidence="2 3">
    <name type="scientific">Colletotrichum sojae</name>
    <dbReference type="NCBI Taxonomy" id="2175907"/>
    <lineage>
        <taxon>Eukaryota</taxon>
        <taxon>Fungi</taxon>
        <taxon>Dikarya</taxon>
        <taxon>Ascomycota</taxon>
        <taxon>Pezizomycotina</taxon>
        <taxon>Sordariomycetes</taxon>
        <taxon>Hypocreomycetidae</taxon>
        <taxon>Glomerellales</taxon>
        <taxon>Glomerellaceae</taxon>
        <taxon>Colletotrichum</taxon>
        <taxon>Colletotrichum orchidearum species complex</taxon>
    </lineage>
</organism>
<name>A0A8H6INU1_9PEZI</name>
<feature type="compositionally biased region" description="Basic and acidic residues" evidence="1">
    <location>
        <begin position="160"/>
        <end position="169"/>
    </location>
</feature>
<evidence type="ECO:0000256" key="1">
    <source>
        <dbReference type="SAM" id="MobiDB-lite"/>
    </source>
</evidence>
<sequence>MTPPGAHRARCAAGPRRIAPTIPAKRKCSVRPQLRTNPLSPSVELHARHLPPLHGHCIRGWMYATPRRVCRAREPGGIAAVRWRWGRSQFRAVLGVFLETPSTANVSQANVEETAYDVISPRLPQGDRAQSRAAGTDVRTDRRVDGHFSCDIDLLWEAGRHSSHTDPNDPRAVQWSGDSGDLPGLTDSVGEPTQAGSSQDRTAPDITITGPVMLSARPFWPESPVAGVQG</sequence>
<evidence type="ECO:0000313" key="3">
    <source>
        <dbReference type="Proteomes" id="UP000652219"/>
    </source>
</evidence>
<keyword evidence="3" id="KW-1185">Reference proteome</keyword>
<dbReference type="Proteomes" id="UP000652219">
    <property type="component" value="Unassembled WGS sequence"/>
</dbReference>
<protein>
    <submittedName>
        <fullName evidence="2">Uncharacterized protein</fullName>
    </submittedName>
</protein>
<proteinExistence type="predicted"/>
<dbReference type="EMBL" id="WIGN01000584">
    <property type="protein sequence ID" value="KAF6787881.1"/>
    <property type="molecule type" value="Genomic_DNA"/>
</dbReference>